<sequence length="74" mass="8479">MKVVYENATKHEKGLLVFLRFNDETEYRVGKNGKVQRGVSFNGKVKRGEKVYANDFVVGHSSKTVDEANKRVFK</sequence>
<evidence type="ECO:0000313" key="1">
    <source>
        <dbReference type="EMBL" id="AJT60876.1"/>
    </source>
</evidence>
<dbReference type="OrthoDB" id="25371at10239"/>
<dbReference type="EMBL" id="KP671755">
    <property type="protein sequence ID" value="AJT60876.1"/>
    <property type="molecule type" value="Genomic_DNA"/>
</dbReference>
<dbReference type="RefSeq" id="YP_009201138.1">
    <property type="nucleotide sequence ID" value="NC_028829.1"/>
</dbReference>
<protein>
    <submittedName>
        <fullName evidence="1">Uncharacterized protein</fullName>
    </submittedName>
</protein>
<organism evidence="1 2">
    <name type="scientific">Vibrio phage ValKK3</name>
    <dbReference type="NCBI Taxonomy" id="1610855"/>
    <lineage>
        <taxon>Viruses</taxon>
        <taxon>Duplodnaviria</taxon>
        <taxon>Heunggongvirae</taxon>
        <taxon>Uroviricota</taxon>
        <taxon>Caudoviricetes</taxon>
        <taxon>Pantevenvirales</taxon>
        <taxon>Straboviridae</taxon>
        <taxon>Schizotequatrovirus</taxon>
        <taxon>Schizotequatrovirus valkk3</taxon>
    </lineage>
</organism>
<name>A0A0D4DAK7_9CAUD</name>
<dbReference type="Proteomes" id="UP000202888">
    <property type="component" value="Segment"/>
</dbReference>
<proteinExistence type="predicted"/>
<accession>A0A0D4DAK7</accession>
<evidence type="ECO:0000313" key="2">
    <source>
        <dbReference type="Proteomes" id="UP000202888"/>
    </source>
</evidence>
<dbReference type="GeneID" id="26628361"/>
<dbReference type="KEGG" id="vg:26628361"/>
<reference evidence="1 2" key="1">
    <citation type="journal article" date="2016" name="Genom Data">
        <title>Complete genome sequence of a giant Vibrio phage ValKK3 infecting Vibrio alginolyticus.</title>
        <authorList>
            <person name="Lal T.M."/>
            <person name="Sano M."/>
            <person name="Hatai K."/>
            <person name="Ransangan J."/>
        </authorList>
    </citation>
    <scope>NUCLEOTIDE SEQUENCE [LARGE SCALE GENOMIC DNA]</scope>
</reference>
<keyword evidence="2" id="KW-1185">Reference proteome</keyword>